<feature type="signal peptide" evidence="1">
    <location>
        <begin position="1"/>
        <end position="24"/>
    </location>
</feature>
<dbReference type="InterPro" id="IPR017946">
    <property type="entry name" value="PLC-like_Pdiesterase_TIM-brl"/>
</dbReference>
<evidence type="ECO:0000313" key="3">
    <source>
        <dbReference type="RefSeq" id="XP_031549648.1"/>
    </source>
</evidence>
<feature type="chain" id="PRO_5027768939" evidence="1">
    <location>
        <begin position="25"/>
        <end position="354"/>
    </location>
</feature>
<dbReference type="OrthoDB" id="1046782at2759"/>
<dbReference type="PANTHER" id="PTHR13593">
    <property type="match status" value="1"/>
</dbReference>
<reference evidence="3" key="1">
    <citation type="submission" date="2025-08" db="UniProtKB">
        <authorList>
            <consortium name="RefSeq"/>
        </authorList>
    </citation>
    <scope>IDENTIFICATION</scope>
    <source>
        <tissue evidence="3">Tentacle</tissue>
    </source>
</reference>
<protein>
    <submittedName>
        <fullName evidence="3">Uncharacterized protein LOC116287148</fullName>
    </submittedName>
</protein>
<dbReference type="AlphaFoldDB" id="A0A6P8H1X2"/>
<dbReference type="RefSeq" id="XP_031549648.1">
    <property type="nucleotide sequence ID" value="XM_031693788.1"/>
</dbReference>
<dbReference type="PANTHER" id="PTHR13593:SF140">
    <property type="entry name" value="PLC-LIKE PHOSPHODIESTERASE"/>
    <property type="match status" value="1"/>
</dbReference>
<dbReference type="CDD" id="cd08557">
    <property type="entry name" value="PI-PLCc_bacteria_like"/>
    <property type="match status" value="1"/>
</dbReference>
<evidence type="ECO:0000256" key="1">
    <source>
        <dbReference type="SAM" id="SignalP"/>
    </source>
</evidence>
<keyword evidence="1" id="KW-0732">Signal</keyword>
<accession>A0A6P8H1X2</accession>
<gene>
    <name evidence="3" type="primary">LOC116287148</name>
</gene>
<sequence length="354" mass="40720">MGGCWTFLQLLCVIASQFIATSFGLSCNGSPQYCGLRFNQFTFPATHNSFSRPQSTPFKLYGNKEVSDADCYARNQGDSVTKQLKHGIRSIDIDTCAKDTFDLLEGNYMIKAYTCHKVFYSDPVSAILEEIDAWMDANPNEVVVLSFTDKVQRWNNNEIAKDIKKKLEDLWAPTSQRRRRRNLMLNDAFMTTGEWPTLREAVQLNQRIFLFMHTKLTSHMGGITWAHDFTWIKQTNNNLKFQESDNCQNLIPLIDESCQTDEKLISVDMFVTRGLPVCTTERANACNPLLSQATDRCYYQRKEYTLTVNFLKIDFPDRNGNLGYKVLKKVARDINKRNVESYIGINFGRYTTAK</sequence>
<dbReference type="SUPFAM" id="SSF51695">
    <property type="entry name" value="PLC-like phosphodiesterases"/>
    <property type="match status" value="1"/>
</dbReference>
<dbReference type="GO" id="GO:0006629">
    <property type="term" value="P:lipid metabolic process"/>
    <property type="evidence" value="ECO:0007669"/>
    <property type="project" value="InterPro"/>
</dbReference>
<dbReference type="GeneID" id="116287148"/>
<dbReference type="GO" id="GO:0008081">
    <property type="term" value="F:phosphoric diester hydrolase activity"/>
    <property type="evidence" value="ECO:0007669"/>
    <property type="project" value="InterPro"/>
</dbReference>
<dbReference type="Pfam" id="PF26178">
    <property type="entry name" value="PI-PLC_cat"/>
    <property type="match status" value="1"/>
</dbReference>
<dbReference type="Gene3D" id="3.20.20.190">
    <property type="entry name" value="Phosphatidylinositol (PI) phosphodiesterase"/>
    <property type="match status" value="1"/>
</dbReference>
<dbReference type="InParanoid" id="A0A6P8H1X2"/>
<keyword evidence="2" id="KW-1185">Reference proteome</keyword>
<organism evidence="2 3">
    <name type="scientific">Actinia tenebrosa</name>
    <name type="common">Australian red waratah sea anemone</name>
    <dbReference type="NCBI Taxonomy" id="6105"/>
    <lineage>
        <taxon>Eukaryota</taxon>
        <taxon>Metazoa</taxon>
        <taxon>Cnidaria</taxon>
        <taxon>Anthozoa</taxon>
        <taxon>Hexacorallia</taxon>
        <taxon>Actiniaria</taxon>
        <taxon>Actiniidae</taxon>
        <taxon>Actinia</taxon>
    </lineage>
</organism>
<dbReference type="KEGG" id="aten:116287148"/>
<name>A0A6P8H1X2_ACTTE</name>
<proteinExistence type="predicted"/>
<evidence type="ECO:0000313" key="2">
    <source>
        <dbReference type="Proteomes" id="UP000515163"/>
    </source>
</evidence>
<dbReference type="InterPro" id="IPR051057">
    <property type="entry name" value="PI-PLC_domain"/>
</dbReference>
<dbReference type="Proteomes" id="UP000515163">
    <property type="component" value="Unplaced"/>
</dbReference>